<evidence type="ECO:0000313" key="2">
    <source>
        <dbReference type="EMBL" id="KRX06960.1"/>
    </source>
</evidence>
<dbReference type="SUPFAM" id="SSF54106">
    <property type="entry name" value="LysM domain"/>
    <property type="match status" value="1"/>
</dbReference>
<comment type="caution">
    <text evidence="2">The sequence shown here is derived from an EMBL/GenBank/DDBJ whole genome shotgun (WGS) entry which is preliminary data.</text>
</comment>
<dbReference type="Proteomes" id="UP000054937">
    <property type="component" value="Unassembled WGS sequence"/>
</dbReference>
<dbReference type="InParanoid" id="A0A0V0QY37"/>
<protein>
    <recommendedName>
        <fullName evidence="4">LysM domain-containing protein</fullName>
    </recommendedName>
</protein>
<dbReference type="OrthoDB" id="2107166at2759"/>
<accession>A0A0V0QY37</accession>
<evidence type="ECO:0000313" key="3">
    <source>
        <dbReference type="Proteomes" id="UP000054937"/>
    </source>
</evidence>
<evidence type="ECO:0008006" key="4">
    <source>
        <dbReference type="Google" id="ProtNLM"/>
    </source>
</evidence>
<feature type="region of interest" description="Disordered" evidence="1">
    <location>
        <begin position="137"/>
        <end position="172"/>
    </location>
</feature>
<sequence>MNTENIVPGYQYHKLEVNDPSEEVVQGQNIQFNKYSVNPNNGQYSQQNYNINNQEVQQNQNTNYDQPLQGLTLEQYQQLQQHQYFNNQQNNQMNMAHIKQNNNIQYQQQISDENVQKQQQQNDSIYQQKQIQGSLYPTFGDSQVKNTNNLNKNDENNNNQNNNNIDNQIKAGNNNSSEQQVKLYYDPVRNCNYIVHKILPSDTLIGLSIRYDVSEHKIKMFNDLDGEEIWFKKTLNIPNPQTNVVGDSNQDLEEVIKQQQISQFKFHVLDEKDKSEKMAKFYLEDHNWDIQMAAKAYREDVEWEKQQQKQAQQLKYNKYKKIK</sequence>
<organism evidence="2 3">
    <name type="scientific">Pseudocohnilembus persalinus</name>
    <name type="common">Ciliate</name>
    <dbReference type="NCBI Taxonomy" id="266149"/>
    <lineage>
        <taxon>Eukaryota</taxon>
        <taxon>Sar</taxon>
        <taxon>Alveolata</taxon>
        <taxon>Ciliophora</taxon>
        <taxon>Intramacronucleata</taxon>
        <taxon>Oligohymenophorea</taxon>
        <taxon>Scuticociliatia</taxon>
        <taxon>Philasterida</taxon>
        <taxon>Pseudocohnilembidae</taxon>
        <taxon>Pseudocohnilembus</taxon>
    </lineage>
</organism>
<keyword evidence="3" id="KW-1185">Reference proteome</keyword>
<dbReference type="OMA" id="MEMEMHN"/>
<dbReference type="Gene3D" id="3.10.350.10">
    <property type="entry name" value="LysM domain"/>
    <property type="match status" value="1"/>
</dbReference>
<dbReference type="InterPro" id="IPR036779">
    <property type="entry name" value="LysM_dom_sf"/>
</dbReference>
<reference evidence="2 3" key="1">
    <citation type="journal article" date="2015" name="Sci. Rep.">
        <title>Genome of the facultative scuticociliatosis pathogen Pseudocohnilembus persalinus provides insight into its virulence through horizontal gene transfer.</title>
        <authorList>
            <person name="Xiong J."/>
            <person name="Wang G."/>
            <person name="Cheng J."/>
            <person name="Tian M."/>
            <person name="Pan X."/>
            <person name="Warren A."/>
            <person name="Jiang C."/>
            <person name="Yuan D."/>
            <person name="Miao W."/>
        </authorList>
    </citation>
    <scope>NUCLEOTIDE SEQUENCE [LARGE SCALE GENOMIC DNA]</scope>
    <source>
        <strain evidence="2">36N120E</strain>
    </source>
</reference>
<name>A0A0V0QY37_PSEPJ</name>
<dbReference type="EMBL" id="LDAU01000090">
    <property type="protein sequence ID" value="KRX06960.1"/>
    <property type="molecule type" value="Genomic_DNA"/>
</dbReference>
<evidence type="ECO:0000256" key="1">
    <source>
        <dbReference type="SAM" id="MobiDB-lite"/>
    </source>
</evidence>
<gene>
    <name evidence="2" type="ORF">PPERSA_07123</name>
</gene>
<feature type="compositionally biased region" description="Low complexity" evidence="1">
    <location>
        <begin position="146"/>
        <end position="172"/>
    </location>
</feature>
<proteinExistence type="predicted"/>
<dbReference type="AlphaFoldDB" id="A0A0V0QY37"/>